<evidence type="ECO:0000256" key="1">
    <source>
        <dbReference type="ARBA" id="ARBA00022679"/>
    </source>
</evidence>
<organism evidence="4 5">
    <name type="scientific">Novosphingobium ovatum</name>
    <dbReference type="NCBI Taxonomy" id="1908523"/>
    <lineage>
        <taxon>Bacteria</taxon>
        <taxon>Pseudomonadati</taxon>
        <taxon>Pseudomonadota</taxon>
        <taxon>Alphaproteobacteria</taxon>
        <taxon>Sphingomonadales</taxon>
        <taxon>Sphingomonadaceae</taxon>
        <taxon>Novosphingobium</taxon>
    </lineage>
</organism>
<accession>A0ABW9X8U2</accession>
<dbReference type="CDD" id="cd04647">
    <property type="entry name" value="LbH_MAT_like"/>
    <property type="match status" value="1"/>
</dbReference>
<dbReference type="EMBL" id="JAAAPO010000001">
    <property type="protein sequence ID" value="NBC34944.1"/>
    <property type="molecule type" value="Genomic_DNA"/>
</dbReference>
<dbReference type="SUPFAM" id="SSF51161">
    <property type="entry name" value="Trimeric LpxA-like enzymes"/>
    <property type="match status" value="1"/>
</dbReference>
<dbReference type="InterPro" id="IPR051159">
    <property type="entry name" value="Hexapeptide_acetyltransf"/>
</dbReference>
<dbReference type="PROSITE" id="PS00101">
    <property type="entry name" value="HEXAPEP_TRANSFERASES"/>
    <property type="match status" value="1"/>
</dbReference>
<keyword evidence="3" id="KW-0012">Acyltransferase</keyword>
<dbReference type="PANTHER" id="PTHR23416:SF78">
    <property type="entry name" value="LIPOPOLYSACCHARIDE BIOSYNTHESIS O-ACETYL TRANSFERASE WBBJ-RELATED"/>
    <property type="match status" value="1"/>
</dbReference>
<keyword evidence="5" id="KW-1185">Reference proteome</keyword>
<keyword evidence="2" id="KW-0677">Repeat</keyword>
<keyword evidence="1" id="KW-0808">Transferase</keyword>
<comment type="caution">
    <text evidence="4">The sequence shown here is derived from an EMBL/GenBank/DDBJ whole genome shotgun (WGS) entry which is preliminary data.</text>
</comment>
<dbReference type="InterPro" id="IPR011004">
    <property type="entry name" value="Trimer_LpxA-like_sf"/>
</dbReference>
<dbReference type="RefSeq" id="WP_161716255.1">
    <property type="nucleotide sequence ID" value="NZ_JAAAPO010000001.1"/>
</dbReference>
<dbReference type="InterPro" id="IPR001451">
    <property type="entry name" value="Hexapep"/>
</dbReference>
<evidence type="ECO:0008006" key="6">
    <source>
        <dbReference type="Google" id="ProtNLM"/>
    </source>
</evidence>
<evidence type="ECO:0000313" key="5">
    <source>
        <dbReference type="Proteomes" id="UP000753724"/>
    </source>
</evidence>
<evidence type="ECO:0000256" key="3">
    <source>
        <dbReference type="ARBA" id="ARBA00023315"/>
    </source>
</evidence>
<evidence type="ECO:0000256" key="2">
    <source>
        <dbReference type="ARBA" id="ARBA00022737"/>
    </source>
</evidence>
<name>A0ABW9X8U2_9SPHN</name>
<dbReference type="InterPro" id="IPR018357">
    <property type="entry name" value="Hexapep_transf_CS"/>
</dbReference>
<evidence type="ECO:0000313" key="4">
    <source>
        <dbReference type="EMBL" id="NBC34944.1"/>
    </source>
</evidence>
<proteinExistence type="predicted"/>
<reference evidence="5" key="1">
    <citation type="submission" date="2020-01" db="EMBL/GenBank/DDBJ databases">
        <title>Sphingomonas sp. strain CSW-10.</title>
        <authorList>
            <person name="Chen W.-M."/>
        </authorList>
    </citation>
    <scope>NUCLEOTIDE SEQUENCE [LARGE SCALE GENOMIC DNA]</scope>
    <source>
        <strain evidence="5">FSY-8</strain>
    </source>
</reference>
<gene>
    <name evidence="4" type="ORF">GTZ99_00050</name>
</gene>
<dbReference type="Pfam" id="PF00132">
    <property type="entry name" value="Hexapep"/>
    <property type="match status" value="1"/>
</dbReference>
<protein>
    <recommendedName>
        <fullName evidence="6">Acetyltransferase-like isoleucine patch superfamily enzyme</fullName>
    </recommendedName>
</protein>
<sequence length="201" mass="20963">MARLIERALAGVRLARFALRGAAMRAYWRAAYPGITFAGPVRIGRGVRLRAFAGGQMRVGAGVQFDDGALVLVQGGRLDIGADCLIGRGAVVVCAQAMTIGAGTLMAEYVTLRDQDHRHDGDERLDAQGMVCAPVVIGHDVWLGAKVTVTRGVTIAPHAVVGAHAVVTRDLSVRGVYAGVPARPIAAKARDGADIQQGASC</sequence>
<dbReference type="Proteomes" id="UP000753724">
    <property type="component" value="Unassembled WGS sequence"/>
</dbReference>
<dbReference type="Gene3D" id="2.160.10.10">
    <property type="entry name" value="Hexapeptide repeat proteins"/>
    <property type="match status" value="1"/>
</dbReference>
<dbReference type="PANTHER" id="PTHR23416">
    <property type="entry name" value="SIALIC ACID SYNTHASE-RELATED"/>
    <property type="match status" value="1"/>
</dbReference>